<name>A0A1I6B6N3_HYMAR</name>
<reference evidence="2" key="1">
    <citation type="submission" date="2016-10" db="EMBL/GenBank/DDBJ databases">
        <authorList>
            <person name="Varghese N."/>
            <person name="Submissions S."/>
        </authorList>
    </citation>
    <scope>NUCLEOTIDE SEQUENCE [LARGE SCALE GENOMIC DNA]</scope>
    <source>
        <strain evidence="2">OR362-8,ATCC BAA-1266,JCM 13504</strain>
    </source>
</reference>
<sequence>MGIHYRIKKYEALPKLYIYELEKLLKIKKARYSISHDGETEYLA</sequence>
<evidence type="ECO:0000313" key="2">
    <source>
        <dbReference type="Proteomes" id="UP000199029"/>
    </source>
</evidence>
<evidence type="ECO:0000313" key="1">
    <source>
        <dbReference type="EMBL" id="SFQ76593.1"/>
    </source>
</evidence>
<proteinExistence type="predicted"/>
<organism evidence="1 2">
    <name type="scientific">Hymenobacter arizonensis</name>
    <name type="common">Siccationidurans arizonensis</name>
    <dbReference type="NCBI Taxonomy" id="1227077"/>
    <lineage>
        <taxon>Bacteria</taxon>
        <taxon>Pseudomonadati</taxon>
        <taxon>Bacteroidota</taxon>
        <taxon>Cytophagia</taxon>
        <taxon>Cytophagales</taxon>
        <taxon>Hymenobacteraceae</taxon>
        <taxon>Hymenobacter</taxon>
    </lineage>
</organism>
<accession>A0A1I6B6N3</accession>
<dbReference type="Proteomes" id="UP000199029">
    <property type="component" value="Unassembled WGS sequence"/>
</dbReference>
<dbReference type="AlphaFoldDB" id="A0A1I6B6N3"/>
<keyword evidence="2" id="KW-1185">Reference proteome</keyword>
<gene>
    <name evidence="1" type="ORF">SAMN04515668_4231</name>
</gene>
<dbReference type="EMBL" id="FOXS01000007">
    <property type="protein sequence ID" value="SFQ76593.1"/>
    <property type="molecule type" value="Genomic_DNA"/>
</dbReference>
<protein>
    <submittedName>
        <fullName evidence="1">Uncharacterized protein</fullName>
    </submittedName>
</protein>